<organism evidence="3 4">
    <name type="scientific">Mytilus edulis</name>
    <name type="common">Blue mussel</name>
    <dbReference type="NCBI Taxonomy" id="6550"/>
    <lineage>
        <taxon>Eukaryota</taxon>
        <taxon>Metazoa</taxon>
        <taxon>Spiralia</taxon>
        <taxon>Lophotrochozoa</taxon>
        <taxon>Mollusca</taxon>
        <taxon>Bivalvia</taxon>
        <taxon>Autobranchia</taxon>
        <taxon>Pteriomorphia</taxon>
        <taxon>Mytilida</taxon>
        <taxon>Mytiloidea</taxon>
        <taxon>Mytilidae</taxon>
        <taxon>Mytilinae</taxon>
        <taxon>Mytilus</taxon>
    </lineage>
</organism>
<evidence type="ECO:0000259" key="2">
    <source>
        <dbReference type="PROSITE" id="PS50013"/>
    </source>
</evidence>
<feature type="compositionally biased region" description="Pro residues" evidence="1">
    <location>
        <begin position="87"/>
        <end position="98"/>
    </location>
</feature>
<name>A0A8S3TA66_MYTED</name>
<keyword evidence="3" id="KW-0808">Transferase</keyword>
<feature type="region of interest" description="Disordered" evidence="1">
    <location>
        <begin position="71"/>
        <end position="140"/>
    </location>
</feature>
<dbReference type="SUPFAM" id="SSF54160">
    <property type="entry name" value="Chromo domain-like"/>
    <property type="match status" value="1"/>
</dbReference>
<evidence type="ECO:0000313" key="4">
    <source>
        <dbReference type="Proteomes" id="UP000683360"/>
    </source>
</evidence>
<proteinExistence type="predicted"/>
<evidence type="ECO:0000256" key="1">
    <source>
        <dbReference type="SAM" id="MobiDB-lite"/>
    </source>
</evidence>
<dbReference type="Proteomes" id="UP000683360">
    <property type="component" value="Unassembled WGS sequence"/>
</dbReference>
<dbReference type="PROSITE" id="PS50013">
    <property type="entry name" value="CHROMO_2"/>
    <property type="match status" value="1"/>
</dbReference>
<protein>
    <submittedName>
        <fullName evidence="3">SUV39H</fullName>
        <ecNumber evidence="3">2.1.1.355</ecNumber>
    </submittedName>
</protein>
<feature type="domain" description="Chromo" evidence="2">
    <location>
        <begin position="142"/>
        <end position="177"/>
    </location>
</feature>
<evidence type="ECO:0000313" key="3">
    <source>
        <dbReference type="EMBL" id="CAG2226022.1"/>
    </source>
</evidence>
<dbReference type="OrthoDB" id="6083716at2759"/>
<dbReference type="GO" id="GO:0032259">
    <property type="term" value="P:methylation"/>
    <property type="evidence" value="ECO:0007669"/>
    <property type="project" value="UniProtKB-KW"/>
</dbReference>
<comment type="caution">
    <text evidence="3">The sequence shown here is derived from an EMBL/GenBank/DDBJ whole genome shotgun (WGS) entry which is preliminary data.</text>
</comment>
<sequence length="177" mass="20505">MKERYDKNTKIPEFRLRDKVLLREHVVPVGRSPKLVDKFNGPYYITDCGPNFTYKLRRCSDQKEVKAMVNASNLRQYVDPTDFRDPPQAPERPVPDNPPDAQNNPPADNDQDDQIADDESTDSDTNSDNGDEPNNVIDDTFHEVEKLLNNRKTRGIQYFLVKWKDGSKPTWEPKQNI</sequence>
<keyword evidence="3" id="KW-0489">Methyltransferase</keyword>
<dbReference type="EC" id="2.1.1.355" evidence="3"/>
<dbReference type="CDD" id="cd00024">
    <property type="entry name" value="CD_CSD"/>
    <property type="match status" value="1"/>
</dbReference>
<dbReference type="GO" id="GO:0140949">
    <property type="term" value="F:histone H3K9 trimethyltransferase activity"/>
    <property type="evidence" value="ECO:0007669"/>
    <property type="project" value="UniProtKB-EC"/>
</dbReference>
<dbReference type="Gene3D" id="2.40.50.40">
    <property type="match status" value="1"/>
</dbReference>
<dbReference type="InterPro" id="IPR000953">
    <property type="entry name" value="Chromo/chromo_shadow_dom"/>
</dbReference>
<keyword evidence="4" id="KW-1185">Reference proteome</keyword>
<accession>A0A8S3TA66</accession>
<dbReference type="InterPro" id="IPR016197">
    <property type="entry name" value="Chromo-like_dom_sf"/>
</dbReference>
<reference evidence="3" key="1">
    <citation type="submission" date="2021-03" db="EMBL/GenBank/DDBJ databases">
        <authorList>
            <person name="Bekaert M."/>
        </authorList>
    </citation>
    <scope>NUCLEOTIDE SEQUENCE</scope>
</reference>
<feature type="compositionally biased region" description="Acidic residues" evidence="1">
    <location>
        <begin position="109"/>
        <end position="122"/>
    </location>
</feature>
<dbReference type="AlphaFoldDB" id="A0A8S3TA66"/>
<feature type="compositionally biased region" description="Low complexity" evidence="1">
    <location>
        <begin position="99"/>
        <end position="108"/>
    </location>
</feature>
<dbReference type="EMBL" id="CAJPWZ010001865">
    <property type="protein sequence ID" value="CAG2226022.1"/>
    <property type="molecule type" value="Genomic_DNA"/>
</dbReference>
<gene>
    <name evidence="3" type="ORF">MEDL_39056</name>
</gene>